<evidence type="ECO:0000313" key="1">
    <source>
        <dbReference type="EMBL" id="KAJ6309457.1"/>
    </source>
</evidence>
<comment type="caution">
    <text evidence="1">The sequence shown here is derived from an EMBL/GenBank/DDBJ whole genome shotgun (WGS) entry which is preliminary data.</text>
</comment>
<proteinExistence type="predicted"/>
<evidence type="ECO:0000313" key="2">
    <source>
        <dbReference type="Proteomes" id="UP001141253"/>
    </source>
</evidence>
<reference evidence="1" key="1">
    <citation type="submission" date="2022-10" db="EMBL/GenBank/DDBJ databases">
        <authorList>
            <person name="Hyden B.L."/>
            <person name="Feng K."/>
            <person name="Yates T."/>
            <person name="Jawdy S."/>
            <person name="Smart L.B."/>
            <person name="Muchero W."/>
        </authorList>
    </citation>
    <scope>NUCLEOTIDE SEQUENCE</scope>
    <source>
        <tissue evidence="1">Shoot tip</tissue>
    </source>
</reference>
<sequence length="115" mass="12215">MNCARCLCSNGKLDEGIGDVDESTYENCMPNQEVFDIGGFAAIAGCLDKLKSSEKQVGTPLEEDLGSLGHHFHPTSVPDTILQASAGDKGEREGATKKTQGAGLEIHGMLKHVQQ</sequence>
<dbReference type="EMBL" id="JAPFFI010000026">
    <property type="protein sequence ID" value="KAJ6309457.1"/>
    <property type="molecule type" value="Genomic_DNA"/>
</dbReference>
<accession>A0ABQ8ZSS0</accession>
<organism evidence="1 2">
    <name type="scientific">Salix suchowensis</name>
    <dbReference type="NCBI Taxonomy" id="1278906"/>
    <lineage>
        <taxon>Eukaryota</taxon>
        <taxon>Viridiplantae</taxon>
        <taxon>Streptophyta</taxon>
        <taxon>Embryophyta</taxon>
        <taxon>Tracheophyta</taxon>
        <taxon>Spermatophyta</taxon>
        <taxon>Magnoliopsida</taxon>
        <taxon>eudicotyledons</taxon>
        <taxon>Gunneridae</taxon>
        <taxon>Pentapetalae</taxon>
        <taxon>rosids</taxon>
        <taxon>fabids</taxon>
        <taxon>Malpighiales</taxon>
        <taxon>Salicaceae</taxon>
        <taxon>Saliceae</taxon>
        <taxon>Salix</taxon>
    </lineage>
</organism>
<protein>
    <submittedName>
        <fullName evidence="1">Uncharacterized protein</fullName>
    </submittedName>
</protein>
<reference evidence="1" key="2">
    <citation type="journal article" date="2023" name="Int. J. Mol. Sci.">
        <title>De Novo Assembly and Annotation of 11 Diverse Shrub Willow (Salix) Genomes Reveals Novel Gene Organization in Sex-Linked Regions.</title>
        <authorList>
            <person name="Hyden B."/>
            <person name="Feng K."/>
            <person name="Yates T.B."/>
            <person name="Jawdy S."/>
            <person name="Cereghino C."/>
            <person name="Smart L.B."/>
            <person name="Muchero W."/>
        </authorList>
    </citation>
    <scope>NUCLEOTIDE SEQUENCE</scope>
    <source>
        <tissue evidence="1">Shoot tip</tissue>
    </source>
</reference>
<keyword evidence="2" id="KW-1185">Reference proteome</keyword>
<gene>
    <name evidence="1" type="ORF">OIU77_015254</name>
</gene>
<dbReference type="Proteomes" id="UP001141253">
    <property type="component" value="Unassembled WGS sequence"/>
</dbReference>
<name>A0ABQ8ZSS0_9ROSI</name>